<sequence length="59" mass="6899">MKNLTKRGSNRPRFDLFLKSSKHDNSNLKKKLFNNKAFFNEPNVNCAKLPNFLSIIKCQ</sequence>
<dbReference type="AlphaFoldDB" id="A0A3M7Q8J4"/>
<organism evidence="1 2">
    <name type="scientific">Brachionus plicatilis</name>
    <name type="common">Marine rotifer</name>
    <name type="synonym">Brachionus muelleri</name>
    <dbReference type="NCBI Taxonomy" id="10195"/>
    <lineage>
        <taxon>Eukaryota</taxon>
        <taxon>Metazoa</taxon>
        <taxon>Spiralia</taxon>
        <taxon>Gnathifera</taxon>
        <taxon>Rotifera</taxon>
        <taxon>Eurotatoria</taxon>
        <taxon>Monogononta</taxon>
        <taxon>Pseudotrocha</taxon>
        <taxon>Ploima</taxon>
        <taxon>Brachionidae</taxon>
        <taxon>Brachionus</taxon>
    </lineage>
</organism>
<evidence type="ECO:0000313" key="1">
    <source>
        <dbReference type="EMBL" id="RNA07275.1"/>
    </source>
</evidence>
<proteinExistence type="predicted"/>
<comment type="caution">
    <text evidence="1">The sequence shown here is derived from an EMBL/GenBank/DDBJ whole genome shotgun (WGS) entry which is preliminary data.</text>
</comment>
<dbReference type="EMBL" id="REGN01007103">
    <property type="protein sequence ID" value="RNA07275.1"/>
    <property type="molecule type" value="Genomic_DNA"/>
</dbReference>
<evidence type="ECO:0000313" key="2">
    <source>
        <dbReference type="Proteomes" id="UP000276133"/>
    </source>
</evidence>
<dbReference type="Proteomes" id="UP000276133">
    <property type="component" value="Unassembled WGS sequence"/>
</dbReference>
<name>A0A3M7Q8J4_BRAPC</name>
<protein>
    <submittedName>
        <fullName evidence="1">Uncharacterized protein</fullName>
    </submittedName>
</protein>
<reference evidence="1 2" key="1">
    <citation type="journal article" date="2018" name="Sci. Rep.">
        <title>Genomic signatures of local adaptation to the degree of environmental predictability in rotifers.</title>
        <authorList>
            <person name="Franch-Gras L."/>
            <person name="Hahn C."/>
            <person name="Garcia-Roger E.M."/>
            <person name="Carmona M.J."/>
            <person name="Serra M."/>
            <person name="Gomez A."/>
        </authorList>
    </citation>
    <scope>NUCLEOTIDE SEQUENCE [LARGE SCALE GENOMIC DNA]</scope>
    <source>
        <strain evidence="1">HYR1</strain>
    </source>
</reference>
<gene>
    <name evidence="1" type="ORF">BpHYR1_048118</name>
</gene>
<keyword evidence="2" id="KW-1185">Reference proteome</keyword>
<accession>A0A3M7Q8J4</accession>